<dbReference type="EMBL" id="CM042009">
    <property type="protein sequence ID" value="KAI3792883.1"/>
    <property type="molecule type" value="Genomic_DNA"/>
</dbReference>
<evidence type="ECO:0000313" key="1">
    <source>
        <dbReference type="EMBL" id="KAI3792883.1"/>
    </source>
</evidence>
<protein>
    <submittedName>
        <fullName evidence="1">Uncharacterized protein</fullName>
    </submittedName>
</protein>
<organism evidence="1 2">
    <name type="scientific">Cichorium intybus</name>
    <name type="common">Chicory</name>
    <dbReference type="NCBI Taxonomy" id="13427"/>
    <lineage>
        <taxon>Eukaryota</taxon>
        <taxon>Viridiplantae</taxon>
        <taxon>Streptophyta</taxon>
        <taxon>Embryophyta</taxon>
        <taxon>Tracheophyta</taxon>
        <taxon>Spermatophyta</taxon>
        <taxon>Magnoliopsida</taxon>
        <taxon>eudicotyledons</taxon>
        <taxon>Gunneridae</taxon>
        <taxon>Pentapetalae</taxon>
        <taxon>asterids</taxon>
        <taxon>campanulids</taxon>
        <taxon>Asterales</taxon>
        <taxon>Asteraceae</taxon>
        <taxon>Cichorioideae</taxon>
        <taxon>Cichorieae</taxon>
        <taxon>Cichoriinae</taxon>
        <taxon>Cichorium</taxon>
    </lineage>
</organism>
<proteinExistence type="predicted"/>
<comment type="caution">
    <text evidence="1">The sequence shown here is derived from an EMBL/GenBank/DDBJ whole genome shotgun (WGS) entry which is preliminary data.</text>
</comment>
<dbReference type="Proteomes" id="UP001055811">
    <property type="component" value="Linkage Group LG01"/>
</dbReference>
<accession>A0ACB9HBS0</accession>
<evidence type="ECO:0000313" key="2">
    <source>
        <dbReference type="Proteomes" id="UP001055811"/>
    </source>
</evidence>
<sequence length="255" mass="29106">MVLDSNPLLEHTSGFHLFDGDAMIYVVNTKSNRFNKIGKKKRPSLCCNSGLTSNSEEGAIGLPLLGDAEAFEDVHHDRSPKARPRFGELFADVIQKPYHNHFRFSPDGKKLKGVVVDLGKPTTVHDFAITENFVVVSDLHVKRVGLQAFKLELPPELSGIHDTFHVCYLKKYFGKEELVIPYTDLRVETPSKLIEEPEAILEMQTKKLRNKEIDLILVKWKHSLGSNLTWETLEEMKRKYPNFTDYDKIPRTESA</sequence>
<gene>
    <name evidence="1" type="ORF">L2E82_06774</name>
</gene>
<name>A0ACB9HBS0_CICIN</name>
<keyword evidence="2" id="KW-1185">Reference proteome</keyword>
<reference evidence="2" key="1">
    <citation type="journal article" date="2022" name="Mol. Ecol. Resour.">
        <title>The genomes of chicory, endive, great burdock and yacon provide insights into Asteraceae palaeo-polyploidization history and plant inulin production.</title>
        <authorList>
            <person name="Fan W."/>
            <person name="Wang S."/>
            <person name="Wang H."/>
            <person name="Wang A."/>
            <person name="Jiang F."/>
            <person name="Liu H."/>
            <person name="Zhao H."/>
            <person name="Xu D."/>
            <person name="Zhang Y."/>
        </authorList>
    </citation>
    <scope>NUCLEOTIDE SEQUENCE [LARGE SCALE GENOMIC DNA]</scope>
    <source>
        <strain evidence="2">cv. Punajuju</strain>
    </source>
</reference>
<reference evidence="1 2" key="2">
    <citation type="journal article" date="2022" name="Mol. Ecol. Resour.">
        <title>The genomes of chicory, endive, great burdock and yacon provide insights into Asteraceae paleo-polyploidization history and plant inulin production.</title>
        <authorList>
            <person name="Fan W."/>
            <person name="Wang S."/>
            <person name="Wang H."/>
            <person name="Wang A."/>
            <person name="Jiang F."/>
            <person name="Liu H."/>
            <person name="Zhao H."/>
            <person name="Xu D."/>
            <person name="Zhang Y."/>
        </authorList>
    </citation>
    <scope>NUCLEOTIDE SEQUENCE [LARGE SCALE GENOMIC DNA]</scope>
    <source>
        <strain evidence="2">cv. Punajuju</strain>
        <tissue evidence="1">Leaves</tissue>
    </source>
</reference>